<evidence type="ECO:0000313" key="15">
    <source>
        <dbReference type="EMBL" id="CAF0790184.1"/>
    </source>
</evidence>
<feature type="region of interest" description="Disordered" evidence="12">
    <location>
        <begin position="263"/>
        <end position="293"/>
    </location>
</feature>
<keyword evidence="19" id="KW-1185">Reference proteome</keyword>
<dbReference type="PROSITE" id="PS00478">
    <property type="entry name" value="LIM_DOMAIN_1"/>
    <property type="match status" value="2"/>
</dbReference>
<dbReference type="EMBL" id="CAJNOQ010000521">
    <property type="protein sequence ID" value="CAF0810906.1"/>
    <property type="molecule type" value="Genomic_DNA"/>
</dbReference>
<dbReference type="Pfam" id="PF00412">
    <property type="entry name" value="LIM"/>
    <property type="match status" value="2"/>
</dbReference>
<keyword evidence="8 9" id="KW-0539">Nucleus</keyword>
<dbReference type="InterPro" id="IPR017970">
    <property type="entry name" value="Homeobox_CS"/>
</dbReference>
<proteinExistence type="predicted"/>
<dbReference type="Pfam" id="PF00046">
    <property type="entry name" value="Homeodomain"/>
    <property type="match status" value="1"/>
</dbReference>
<feature type="domain" description="LIM zinc-binding" evidence="13">
    <location>
        <begin position="84"/>
        <end position="146"/>
    </location>
</feature>
<keyword evidence="7 9" id="KW-0371">Homeobox</keyword>
<dbReference type="EMBL" id="CAJOBC010000521">
    <property type="protein sequence ID" value="CAF3596536.1"/>
    <property type="molecule type" value="Genomic_DNA"/>
</dbReference>
<dbReference type="EMBL" id="CAJNOK010001045">
    <property type="protein sequence ID" value="CAF0790184.1"/>
    <property type="molecule type" value="Genomic_DNA"/>
</dbReference>
<feature type="domain" description="Homeobox" evidence="14">
    <location>
        <begin position="283"/>
        <end position="343"/>
    </location>
</feature>
<dbReference type="GO" id="GO:0000981">
    <property type="term" value="F:DNA-binding transcription factor activity, RNA polymerase II-specific"/>
    <property type="evidence" value="ECO:0007669"/>
    <property type="project" value="InterPro"/>
</dbReference>
<dbReference type="GO" id="GO:0030182">
    <property type="term" value="P:neuron differentiation"/>
    <property type="evidence" value="ECO:0007669"/>
    <property type="project" value="TreeGrafter"/>
</dbReference>
<dbReference type="InterPro" id="IPR001356">
    <property type="entry name" value="HD"/>
</dbReference>
<keyword evidence="2 10" id="KW-0479">Metal-binding</keyword>
<dbReference type="GO" id="GO:0046872">
    <property type="term" value="F:metal ion binding"/>
    <property type="evidence" value="ECO:0007669"/>
    <property type="project" value="UniProtKB-KW"/>
</dbReference>
<sequence>MPTFETGDPGGIISKNDRNDRVECYGCNYKIEERYYLMAIDKIWHLSCLRCFDCNQSLEKEVTCFSRDKQIYCKDDYIKRYCRRICSRCHMLIRPNELIMRAKQYIYHLECFSCISCNHRLHPGDEFGLKDDELFCRVHYYEYELYLPSSSINHLSSLPPSSSSKLSTCLNSTQYSPLPFMSDESDYYSLPLQTTSDGNNSCRTTNSKITLTIANKRARKRKINRQEIPDYITTSSSPSSIDPNADLFSLDGYYLDDVENSLLNDPSSLSQQQHSHHNHSHHQRQKRVRTSFKHHQLRCMRSYFNLNHNPDAKDLKNLAEKTGLQKRVLQVWFQNARAKFRRSSSRTDSKNATTNSNSRNNNTSDIDGNPSSIRNSSSSKISYGEDSSNMSSLAESEKTSSLIMSESETYGST</sequence>
<evidence type="ECO:0000256" key="2">
    <source>
        <dbReference type="ARBA" id="ARBA00022723"/>
    </source>
</evidence>
<feature type="domain" description="LIM zinc-binding" evidence="13">
    <location>
        <begin position="22"/>
        <end position="83"/>
    </location>
</feature>
<evidence type="ECO:0000256" key="11">
    <source>
        <dbReference type="RuleBase" id="RU000682"/>
    </source>
</evidence>
<dbReference type="SMART" id="SM00389">
    <property type="entry name" value="HOX"/>
    <property type="match status" value="1"/>
</dbReference>
<keyword evidence="5 10" id="KW-0440">LIM domain</keyword>
<dbReference type="InterPro" id="IPR001781">
    <property type="entry name" value="Znf_LIM"/>
</dbReference>
<dbReference type="FunFam" id="1.10.10.60:FF:000027">
    <property type="entry name" value="LIM/homeobox protein Lhx9"/>
    <property type="match status" value="1"/>
</dbReference>
<dbReference type="PROSITE" id="PS50023">
    <property type="entry name" value="LIM_DOMAIN_2"/>
    <property type="match status" value="2"/>
</dbReference>
<keyword evidence="4 10" id="KW-0862">Zinc</keyword>
<accession>A0A813TK73</accession>
<dbReference type="Gene3D" id="1.10.10.60">
    <property type="entry name" value="Homeodomain-like"/>
    <property type="match status" value="1"/>
</dbReference>
<dbReference type="GO" id="GO:0000977">
    <property type="term" value="F:RNA polymerase II transcription regulatory region sequence-specific DNA binding"/>
    <property type="evidence" value="ECO:0007669"/>
    <property type="project" value="TreeGrafter"/>
</dbReference>
<evidence type="ECO:0000313" key="18">
    <source>
        <dbReference type="EMBL" id="CAF3596536.1"/>
    </source>
</evidence>
<dbReference type="InterPro" id="IPR009057">
    <property type="entry name" value="Homeodomain-like_sf"/>
</dbReference>
<dbReference type="AlphaFoldDB" id="A0A813TK73"/>
<evidence type="ECO:0000313" key="19">
    <source>
        <dbReference type="Proteomes" id="UP000663829"/>
    </source>
</evidence>
<evidence type="ECO:0000313" key="17">
    <source>
        <dbReference type="EMBL" id="CAF3572696.1"/>
    </source>
</evidence>
<dbReference type="PROSITE" id="PS00027">
    <property type="entry name" value="HOMEOBOX_1"/>
    <property type="match status" value="1"/>
</dbReference>
<gene>
    <name evidence="16" type="ORF">GPM918_LOCUS4023</name>
    <name evidence="15" type="ORF">OVA965_LOCUS4091</name>
    <name evidence="18" type="ORF">SRO942_LOCUS4023</name>
    <name evidence="17" type="ORF">TMI583_LOCUS4089</name>
</gene>
<feature type="region of interest" description="Disordered" evidence="12">
    <location>
        <begin position="340"/>
        <end position="413"/>
    </location>
</feature>
<keyword evidence="3" id="KW-0677">Repeat</keyword>
<feature type="compositionally biased region" description="Low complexity" evidence="12">
    <location>
        <begin position="351"/>
        <end position="364"/>
    </location>
</feature>
<dbReference type="PANTHER" id="PTHR24208">
    <property type="entry name" value="LIM/HOMEOBOX PROTEIN LHX"/>
    <property type="match status" value="1"/>
</dbReference>
<feature type="compositionally biased region" description="Low complexity" evidence="12">
    <location>
        <begin position="371"/>
        <end position="382"/>
    </location>
</feature>
<dbReference type="Proteomes" id="UP000677228">
    <property type="component" value="Unassembled WGS sequence"/>
</dbReference>
<dbReference type="Proteomes" id="UP000663829">
    <property type="component" value="Unassembled WGS sequence"/>
</dbReference>
<dbReference type="CDD" id="cd00086">
    <property type="entry name" value="homeodomain"/>
    <property type="match status" value="1"/>
</dbReference>
<name>A0A813TK73_9BILA</name>
<dbReference type="EMBL" id="CAJOBA010001045">
    <property type="protein sequence ID" value="CAF3572696.1"/>
    <property type="molecule type" value="Genomic_DNA"/>
</dbReference>
<evidence type="ECO:0000259" key="13">
    <source>
        <dbReference type="PROSITE" id="PS50023"/>
    </source>
</evidence>
<evidence type="ECO:0000256" key="12">
    <source>
        <dbReference type="SAM" id="MobiDB-lite"/>
    </source>
</evidence>
<evidence type="ECO:0000256" key="8">
    <source>
        <dbReference type="ARBA" id="ARBA00023242"/>
    </source>
</evidence>
<evidence type="ECO:0000256" key="10">
    <source>
        <dbReference type="PROSITE-ProRule" id="PRU00125"/>
    </source>
</evidence>
<evidence type="ECO:0000256" key="7">
    <source>
        <dbReference type="ARBA" id="ARBA00023155"/>
    </source>
</evidence>
<dbReference type="SUPFAM" id="SSF57716">
    <property type="entry name" value="Glucocorticoid receptor-like (DNA-binding domain)"/>
    <property type="match status" value="2"/>
</dbReference>
<evidence type="ECO:0000256" key="6">
    <source>
        <dbReference type="ARBA" id="ARBA00023125"/>
    </source>
</evidence>
<keyword evidence="6 9" id="KW-0238">DNA-binding</keyword>
<evidence type="ECO:0000313" key="16">
    <source>
        <dbReference type="EMBL" id="CAF0810906.1"/>
    </source>
</evidence>
<dbReference type="Proteomes" id="UP000681722">
    <property type="component" value="Unassembled WGS sequence"/>
</dbReference>
<evidence type="ECO:0000256" key="5">
    <source>
        <dbReference type="ARBA" id="ARBA00023038"/>
    </source>
</evidence>
<comment type="subcellular location">
    <subcellularLocation>
        <location evidence="1 9 11">Nucleus</location>
    </subcellularLocation>
</comment>
<evidence type="ECO:0000259" key="14">
    <source>
        <dbReference type="PROSITE" id="PS50071"/>
    </source>
</evidence>
<reference evidence="16" key="1">
    <citation type="submission" date="2021-02" db="EMBL/GenBank/DDBJ databases">
        <authorList>
            <person name="Nowell W R."/>
        </authorList>
    </citation>
    <scope>NUCLEOTIDE SEQUENCE</scope>
</reference>
<evidence type="ECO:0000256" key="9">
    <source>
        <dbReference type="PROSITE-ProRule" id="PRU00108"/>
    </source>
</evidence>
<dbReference type="Gene3D" id="2.10.110.10">
    <property type="entry name" value="Cysteine Rich Protein"/>
    <property type="match status" value="2"/>
</dbReference>
<evidence type="ECO:0000256" key="4">
    <source>
        <dbReference type="ARBA" id="ARBA00022833"/>
    </source>
</evidence>
<feature type="compositionally biased region" description="Basic residues" evidence="12">
    <location>
        <begin position="274"/>
        <end position="293"/>
    </location>
</feature>
<dbReference type="GO" id="GO:0005634">
    <property type="term" value="C:nucleus"/>
    <property type="evidence" value="ECO:0007669"/>
    <property type="project" value="UniProtKB-SubCell"/>
</dbReference>
<organism evidence="16 19">
    <name type="scientific">Didymodactylos carnosus</name>
    <dbReference type="NCBI Taxonomy" id="1234261"/>
    <lineage>
        <taxon>Eukaryota</taxon>
        <taxon>Metazoa</taxon>
        <taxon>Spiralia</taxon>
        <taxon>Gnathifera</taxon>
        <taxon>Rotifera</taxon>
        <taxon>Eurotatoria</taxon>
        <taxon>Bdelloidea</taxon>
        <taxon>Philodinida</taxon>
        <taxon>Philodinidae</taxon>
        <taxon>Didymodactylos</taxon>
    </lineage>
</organism>
<dbReference type="SMART" id="SM00132">
    <property type="entry name" value="LIM"/>
    <property type="match status" value="2"/>
</dbReference>
<feature type="DNA-binding region" description="Homeobox" evidence="9">
    <location>
        <begin position="285"/>
        <end position="344"/>
    </location>
</feature>
<dbReference type="PANTHER" id="PTHR24208:SF168">
    <property type="entry name" value="PROTEIN APTEROUS"/>
    <property type="match status" value="1"/>
</dbReference>
<dbReference type="InterPro" id="IPR050453">
    <property type="entry name" value="LIM_Homeobox_TF"/>
</dbReference>
<protein>
    <submittedName>
        <fullName evidence="16">Uncharacterized protein</fullName>
    </submittedName>
</protein>
<feature type="compositionally biased region" description="Polar residues" evidence="12">
    <location>
        <begin position="385"/>
        <end position="413"/>
    </location>
</feature>
<evidence type="ECO:0000256" key="1">
    <source>
        <dbReference type="ARBA" id="ARBA00004123"/>
    </source>
</evidence>
<dbReference type="OrthoDB" id="9990008at2759"/>
<dbReference type="PROSITE" id="PS50071">
    <property type="entry name" value="HOMEOBOX_2"/>
    <property type="match status" value="1"/>
</dbReference>
<dbReference type="FunFam" id="2.10.110.10:FF:000033">
    <property type="entry name" value="LIM/homeobox protein Lhx9 isoform X2"/>
    <property type="match status" value="1"/>
</dbReference>
<dbReference type="Proteomes" id="UP000682733">
    <property type="component" value="Unassembled WGS sequence"/>
</dbReference>
<evidence type="ECO:0000256" key="3">
    <source>
        <dbReference type="ARBA" id="ARBA00022737"/>
    </source>
</evidence>
<comment type="caution">
    <text evidence="16">The sequence shown here is derived from an EMBL/GenBank/DDBJ whole genome shotgun (WGS) entry which is preliminary data.</text>
</comment>
<dbReference type="SUPFAM" id="SSF46689">
    <property type="entry name" value="Homeodomain-like"/>
    <property type="match status" value="1"/>
</dbReference>